<dbReference type="GO" id="GO:0006171">
    <property type="term" value="P:cAMP biosynthetic process"/>
    <property type="evidence" value="ECO:0007669"/>
    <property type="project" value="TreeGrafter"/>
</dbReference>
<feature type="transmembrane region" description="Helical" evidence="1">
    <location>
        <begin position="381"/>
        <end position="401"/>
    </location>
</feature>
<dbReference type="Pfam" id="PF00211">
    <property type="entry name" value="Guanylate_cyc"/>
    <property type="match status" value="1"/>
</dbReference>
<feature type="transmembrane region" description="Helical" evidence="1">
    <location>
        <begin position="433"/>
        <end position="457"/>
    </location>
</feature>
<evidence type="ECO:0000259" key="2">
    <source>
        <dbReference type="PROSITE" id="PS50125"/>
    </source>
</evidence>
<keyword evidence="1" id="KW-0472">Membrane</keyword>
<dbReference type="GO" id="GO:0004016">
    <property type="term" value="F:adenylate cyclase activity"/>
    <property type="evidence" value="ECO:0007669"/>
    <property type="project" value="UniProtKB-ARBA"/>
</dbReference>
<dbReference type="PROSITE" id="PS50125">
    <property type="entry name" value="GUANYLATE_CYCLASE_2"/>
    <property type="match status" value="1"/>
</dbReference>
<dbReference type="InterPro" id="IPR029787">
    <property type="entry name" value="Nucleotide_cyclase"/>
</dbReference>
<evidence type="ECO:0000313" key="3">
    <source>
        <dbReference type="EMBL" id="RJG01215.1"/>
    </source>
</evidence>
<accession>A0A3A3G0Q3</accession>
<evidence type="ECO:0000256" key="1">
    <source>
        <dbReference type="SAM" id="Phobius"/>
    </source>
</evidence>
<dbReference type="SMART" id="SM00044">
    <property type="entry name" value="CYCc"/>
    <property type="match status" value="1"/>
</dbReference>
<keyword evidence="1" id="KW-0812">Transmembrane</keyword>
<proteinExistence type="predicted"/>
<dbReference type="EMBL" id="QYUQ01000002">
    <property type="protein sequence ID" value="RJG01215.1"/>
    <property type="molecule type" value="Genomic_DNA"/>
</dbReference>
<protein>
    <submittedName>
        <fullName evidence="3">Adenylate/guanylate cyclase domain-containing protein</fullName>
    </submittedName>
</protein>
<dbReference type="InterPro" id="IPR001054">
    <property type="entry name" value="A/G_cyclase"/>
</dbReference>
<dbReference type="CDD" id="cd07302">
    <property type="entry name" value="CHD"/>
    <property type="match status" value="1"/>
</dbReference>
<keyword evidence="1" id="KW-1133">Transmembrane helix</keyword>
<reference evidence="4" key="1">
    <citation type="submission" date="2018-09" db="EMBL/GenBank/DDBJ databases">
        <authorList>
            <person name="Zhu H."/>
        </authorList>
    </citation>
    <scope>NUCLEOTIDE SEQUENCE [LARGE SCALE GENOMIC DNA]</scope>
    <source>
        <strain evidence="4">K1S02-23</strain>
    </source>
</reference>
<dbReference type="SMART" id="SM01080">
    <property type="entry name" value="CHASE2"/>
    <property type="match status" value="1"/>
</dbReference>
<sequence length="754" mass="81968">MRRFLSRFGLRWTIGLALTLAALAQVLGYLPATVAGRIDQIDQAVYDTRLKLTPPVFDPRIAIVSIDERSLAEVGRWPWSREVMARMVDQLFDKYRIKALGFDVTFSEPDNTSGYATLAALAQDELRGVPQLGERLRQLKPALDYDARLARALRDRPVVLGYFLSDTLKKGMLPAPGFTLTDLGGYAVDALSARAYEGNLAELQQAARAGGYFNTDFDADGLLRATPLMMRVGDAYYESLALATARVALGAARVQPVLLQADVVNSAEELRQYGVLAALKLDSQPFATVIPVEHNLTARIQYRGPGGPQGGAFHYVSAADVLKGRVAPEALADRIVLVGTTAPGLNDLRATPVKADYPGVEVHANLVASILDNDFKKRPDFGIGIDLVQVLLLGLVLTVALSTLSPLWSILIALAAVAAAISFNSWMYQAYHYVLPVATALLLILGLFIFNVAWGYLFEYRKGRAIVNLFGEYVAPELVAEMAKDPQSYSMAGDLRELTIMFSDVRGFTTISEGLEPNALREYVNIYLTAMSEDIRGNRGTLDKYIGDAVMAFWGAPIALPNHAALAVKTALQMQASAGKLNQEFIARGWPPLRIGIGLNTGEVRVGDMGSAVRRAYTVMGDPVNLASRLEGITKTYGAGIVVGQGTRSATPEFLHRELDLVQVKGKNEPVPIFEPLGMVDAADEAIRAAVTAWHAALALFRSQQWDAAQSAIEKLAAAQPLDLLYPLYLQRIANYRANPPGDGWDAVTVFDAK</sequence>
<dbReference type="Gene3D" id="3.30.70.1230">
    <property type="entry name" value="Nucleotide cyclase"/>
    <property type="match status" value="1"/>
</dbReference>
<dbReference type="Proteomes" id="UP000266327">
    <property type="component" value="Unassembled WGS sequence"/>
</dbReference>
<dbReference type="OrthoDB" id="9802500at2"/>
<name>A0A3A3G0Q3_9BURK</name>
<dbReference type="InterPro" id="IPR007890">
    <property type="entry name" value="CHASE2"/>
</dbReference>
<dbReference type="PANTHER" id="PTHR43081">
    <property type="entry name" value="ADENYLATE CYCLASE, TERMINAL-DIFFERENTIATION SPECIFIC-RELATED"/>
    <property type="match status" value="1"/>
</dbReference>
<dbReference type="SUPFAM" id="SSF55073">
    <property type="entry name" value="Nucleotide cyclase"/>
    <property type="match status" value="1"/>
</dbReference>
<keyword evidence="4" id="KW-1185">Reference proteome</keyword>
<dbReference type="InterPro" id="IPR050697">
    <property type="entry name" value="Adenylyl/Guanylyl_Cyclase_3/4"/>
</dbReference>
<dbReference type="Pfam" id="PF05226">
    <property type="entry name" value="CHASE2"/>
    <property type="match status" value="1"/>
</dbReference>
<organism evidence="3 4">
    <name type="scientific">Noviherbaspirillum sedimenti</name>
    <dbReference type="NCBI Taxonomy" id="2320865"/>
    <lineage>
        <taxon>Bacteria</taxon>
        <taxon>Pseudomonadati</taxon>
        <taxon>Pseudomonadota</taxon>
        <taxon>Betaproteobacteria</taxon>
        <taxon>Burkholderiales</taxon>
        <taxon>Oxalobacteraceae</taxon>
        <taxon>Noviherbaspirillum</taxon>
    </lineage>
</organism>
<dbReference type="RefSeq" id="WP_119784665.1">
    <property type="nucleotide sequence ID" value="NZ_QYUQ01000002.1"/>
</dbReference>
<dbReference type="AlphaFoldDB" id="A0A3A3G0Q3"/>
<comment type="caution">
    <text evidence="3">The sequence shown here is derived from an EMBL/GenBank/DDBJ whole genome shotgun (WGS) entry which is preliminary data.</text>
</comment>
<evidence type="ECO:0000313" key="4">
    <source>
        <dbReference type="Proteomes" id="UP000266327"/>
    </source>
</evidence>
<dbReference type="GO" id="GO:0035556">
    <property type="term" value="P:intracellular signal transduction"/>
    <property type="evidence" value="ECO:0007669"/>
    <property type="project" value="InterPro"/>
</dbReference>
<dbReference type="PANTHER" id="PTHR43081:SF1">
    <property type="entry name" value="ADENYLATE CYCLASE, TERMINAL-DIFFERENTIATION SPECIFIC"/>
    <property type="match status" value="1"/>
</dbReference>
<feature type="transmembrane region" description="Helical" evidence="1">
    <location>
        <begin position="408"/>
        <end position="427"/>
    </location>
</feature>
<feature type="domain" description="Guanylate cyclase" evidence="2">
    <location>
        <begin position="499"/>
        <end position="631"/>
    </location>
</feature>
<gene>
    <name evidence="3" type="ORF">D3878_06135</name>
</gene>